<proteinExistence type="predicted"/>
<dbReference type="Proteomes" id="UP000597459">
    <property type="component" value="Unassembled WGS sequence"/>
</dbReference>
<dbReference type="PANTHER" id="PTHR36302:SF1">
    <property type="entry name" value="COPPER CHAPERONE PCU(A)C"/>
    <property type="match status" value="1"/>
</dbReference>
<reference evidence="2" key="1">
    <citation type="submission" date="2019-11" db="EMBL/GenBank/DDBJ databases">
        <title>Description of new Acetobacter species.</title>
        <authorList>
            <person name="Cleenwerck I."/>
            <person name="Sombolestani A.S."/>
        </authorList>
    </citation>
    <scope>NUCLEOTIDE SEQUENCE</scope>
    <source>
        <strain evidence="2">LMG 1626</strain>
    </source>
</reference>
<dbReference type="PANTHER" id="PTHR36302">
    <property type="entry name" value="BLR7088 PROTEIN"/>
    <property type="match status" value="1"/>
</dbReference>
<evidence type="ECO:0000313" key="3">
    <source>
        <dbReference type="Proteomes" id="UP000597459"/>
    </source>
</evidence>
<name>A0A967B6N2_9PROT</name>
<dbReference type="InterPro" id="IPR058248">
    <property type="entry name" value="Lxx211020-like"/>
</dbReference>
<dbReference type="Gene3D" id="2.60.40.1890">
    <property type="entry name" value="PCu(A)C copper chaperone"/>
    <property type="match status" value="1"/>
</dbReference>
<organism evidence="2 3">
    <name type="scientific">Acetobacter estunensis</name>
    <dbReference type="NCBI Taxonomy" id="104097"/>
    <lineage>
        <taxon>Bacteria</taxon>
        <taxon>Pseudomonadati</taxon>
        <taxon>Pseudomonadota</taxon>
        <taxon>Alphaproteobacteria</taxon>
        <taxon>Acetobacterales</taxon>
        <taxon>Acetobacteraceae</taxon>
        <taxon>Acetobacter</taxon>
    </lineage>
</organism>
<sequence>MMATAMADSASHIADPTAGNPQAPMAATDLPGQEHAAEDVTIRDGWMQHVGPGGAHLGIYFTVENKSDTPHLIDGITSPSCTAMYGYHSDLEVSSLTRDLFKHLTLPPNQGLTFPPGGYHLVCEIGDKGEVREGSEVAVRFHFLGGSEKIVKFQVRAARPYFGPT</sequence>
<dbReference type="InterPro" id="IPR036182">
    <property type="entry name" value="PCuAC_sf"/>
</dbReference>
<dbReference type="Pfam" id="PF04314">
    <property type="entry name" value="PCuAC"/>
    <property type="match status" value="1"/>
</dbReference>
<dbReference type="AlphaFoldDB" id="A0A967B6N2"/>
<keyword evidence="3" id="KW-1185">Reference proteome</keyword>
<accession>A0A967B6N2</accession>
<dbReference type="InterPro" id="IPR007410">
    <property type="entry name" value="LpqE-like"/>
</dbReference>
<protein>
    <submittedName>
        <fullName evidence="2">Copper chaperone PCu(A)C</fullName>
    </submittedName>
</protein>
<gene>
    <name evidence="2" type="ORF">GOB87_12885</name>
</gene>
<feature type="region of interest" description="Disordered" evidence="1">
    <location>
        <begin position="1"/>
        <end position="36"/>
    </location>
</feature>
<dbReference type="SUPFAM" id="SSF110087">
    <property type="entry name" value="DR1885-like metal-binding protein"/>
    <property type="match status" value="1"/>
</dbReference>
<comment type="caution">
    <text evidence="2">The sequence shown here is derived from an EMBL/GenBank/DDBJ whole genome shotgun (WGS) entry which is preliminary data.</text>
</comment>
<evidence type="ECO:0000313" key="2">
    <source>
        <dbReference type="EMBL" id="NHO54830.1"/>
    </source>
</evidence>
<evidence type="ECO:0000256" key="1">
    <source>
        <dbReference type="SAM" id="MobiDB-lite"/>
    </source>
</evidence>
<dbReference type="EMBL" id="WOTH01000034">
    <property type="protein sequence ID" value="NHO54830.1"/>
    <property type="molecule type" value="Genomic_DNA"/>
</dbReference>